<keyword evidence="3" id="KW-1185">Reference proteome</keyword>
<feature type="compositionally biased region" description="Basic and acidic residues" evidence="1">
    <location>
        <begin position="259"/>
        <end position="283"/>
    </location>
</feature>
<gene>
    <name evidence="2" type="ORF">NE237_015442</name>
</gene>
<dbReference type="Proteomes" id="UP001141806">
    <property type="component" value="Unassembled WGS sequence"/>
</dbReference>
<evidence type="ECO:0000256" key="1">
    <source>
        <dbReference type="SAM" id="MobiDB-lite"/>
    </source>
</evidence>
<feature type="compositionally biased region" description="Basic and acidic residues" evidence="1">
    <location>
        <begin position="71"/>
        <end position="90"/>
    </location>
</feature>
<evidence type="ECO:0000313" key="2">
    <source>
        <dbReference type="EMBL" id="KAJ4968741.1"/>
    </source>
</evidence>
<organism evidence="2 3">
    <name type="scientific">Protea cynaroides</name>
    <dbReference type="NCBI Taxonomy" id="273540"/>
    <lineage>
        <taxon>Eukaryota</taxon>
        <taxon>Viridiplantae</taxon>
        <taxon>Streptophyta</taxon>
        <taxon>Embryophyta</taxon>
        <taxon>Tracheophyta</taxon>
        <taxon>Spermatophyta</taxon>
        <taxon>Magnoliopsida</taxon>
        <taxon>Proteales</taxon>
        <taxon>Proteaceae</taxon>
        <taxon>Protea</taxon>
    </lineage>
</organism>
<accession>A0A9Q0KDY3</accession>
<evidence type="ECO:0000313" key="3">
    <source>
        <dbReference type="Proteomes" id="UP001141806"/>
    </source>
</evidence>
<evidence type="ECO:0008006" key="4">
    <source>
        <dbReference type="Google" id="ProtNLM"/>
    </source>
</evidence>
<dbReference type="PANTHER" id="PTHR33067:SF31">
    <property type="entry name" value="RNA-DIRECTED DNA POLYMERASE"/>
    <property type="match status" value="1"/>
</dbReference>
<dbReference type="OrthoDB" id="778454at2759"/>
<dbReference type="EMBL" id="JAMYWD010000006">
    <property type="protein sequence ID" value="KAJ4968741.1"/>
    <property type="molecule type" value="Genomic_DNA"/>
</dbReference>
<feature type="region of interest" description="Disordered" evidence="1">
    <location>
        <begin position="257"/>
        <end position="310"/>
    </location>
</feature>
<dbReference type="AlphaFoldDB" id="A0A9Q0KDY3"/>
<comment type="caution">
    <text evidence="2">The sequence shown here is derived from an EMBL/GenBank/DDBJ whole genome shotgun (WGS) entry which is preliminary data.</text>
</comment>
<name>A0A9Q0KDY3_9MAGN</name>
<sequence>METKVDQLTTYNRNLEIQMGQLANAFNSRGQGNLPSKTEINPKEQCKVITLRSGKQLGQVSKEVVASDGEEVAHEEVTKENETEKTEHNETQSQPPPEVKPYVPPIPFPQRLKQNKIDKQFEKFLEKFKQLHINIPFADALAQIPAYAKFLKEIMSNKRKLEDYETIALTEECSAVIQNKLPPKLRDPGSFSIPCTIGEVDFSRALYLITREVFKLENPKEPLEKYLVSAGTTNDENLEVTEMAYALEDTRTKSRQKGFHFENLGKARERESRESHSGGKKEGGAASSCSSQRKRVVQQGGLSGITISCR</sequence>
<proteinExistence type="predicted"/>
<dbReference type="PANTHER" id="PTHR33067">
    <property type="entry name" value="RNA-DIRECTED DNA POLYMERASE-RELATED"/>
    <property type="match status" value="1"/>
</dbReference>
<reference evidence="2" key="1">
    <citation type="journal article" date="2023" name="Plant J.">
        <title>The genome of the king protea, Protea cynaroides.</title>
        <authorList>
            <person name="Chang J."/>
            <person name="Duong T.A."/>
            <person name="Schoeman C."/>
            <person name="Ma X."/>
            <person name="Roodt D."/>
            <person name="Barker N."/>
            <person name="Li Z."/>
            <person name="Van de Peer Y."/>
            <person name="Mizrachi E."/>
        </authorList>
    </citation>
    <scope>NUCLEOTIDE SEQUENCE</scope>
    <source>
        <tissue evidence="2">Young leaves</tissue>
    </source>
</reference>
<protein>
    <recommendedName>
        <fullName evidence="4">Retrotransposon gag protein</fullName>
    </recommendedName>
</protein>
<feature type="region of interest" description="Disordered" evidence="1">
    <location>
        <begin position="64"/>
        <end position="101"/>
    </location>
</feature>